<dbReference type="GO" id="GO:0005789">
    <property type="term" value="C:endoplasmic reticulum membrane"/>
    <property type="evidence" value="ECO:0007669"/>
    <property type="project" value="TreeGrafter"/>
</dbReference>
<proteinExistence type="predicted"/>
<dbReference type="InterPro" id="IPR023074">
    <property type="entry name" value="HMG_CoA_Rdtase_cat_sf"/>
</dbReference>
<dbReference type="Pfam" id="PF00368">
    <property type="entry name" value="HMG-CoA_red"/>
    <property type="match status" value="1"/>
</dbReference>
<name>A0A448X5R0_9PLAT</name>
<reference evidence="2" key="1">
    <citation type="submission" date="2018-11" db="EMBL/GenBank/DDBJ databases">
        <authorList>
            <consortium name="Pathogen Informatics"/>
        </authorList>
    </citation>
    <scope>NUCLEOTIDE SEQUENCE</scope>
</reference>
<dbReference type="Proteomes" id="UP000784294">
    <property type="component" value="Unassembled WGS sequence"/>
</dbReference>
<dbReference type="PANTHER" id="PTHR10572:SF24">
    <property type="entry name" value="3-HYDROXY-3-METHYLGLUTARYL-COENZYME A REDUCTASE"/>
    <property type="match status" value="1"/>
</dbReference>
<evidence type="ECO:0000313" key="2">
    <source>
        <dbReference type="EMBL" id="VEL28763.1"/>
    </source>
</evidence>
<dbReference type="GO" id="GO:0008299">
    <property type="term" value="P:isoprenoid biosynthetic process"/>
    <property type="evidence" value="ECO:0007669"/>
    <property type="project" value="TreeGrafter"/>
</dbReference>
<evidence type="ECO:0000313" key="3">
    <source>
        <dbReference type="Proteomes" id="UP000784294"/>
    </source>
</evidence>
<accession>A0A448X5R0</accession>
<organism evidence="2 3">
    <name type="scientific">Protopolystoma xenopodis</name>
    <dbReference type="NCBI Taxonomy" id="117903"/>
    <lineage>
        <taxon>Eukaryota</taxon>
        <taxon>Metazoa</taxon>
        <taxon>Spiralia</taxon>
        <taxon>Lophotrochozoa</taxon>
        <taxon>Platyhelminthes</taxon>
        <taxon>Monogenea</taxon>
        <taxon>Polyopisthocotylea</taxon>
        <taxon>Polystomatidea</taxon>
        <taxon>Polystomatidae</taxon>
        <taxon>Protopolystoma</taxon>
    </lineage>
</organism>
<comment type="caution">
    <text evidence="2">The sequence shown here is derived from an EMBL/GenBank/DDBJ whole genome shotgun (WGS) entry which is preliminary data.</text>
</comment>
<dbReference type="InterPro" id="IPR002202">
    <property type="entry name" value="HMG_CoA_Rdtase"/>
</dbReference>
<dbReference type="PANTHER" id="PTHR10572">
    <property type="entry name" value="3-HYDROXY-3-METHYLGLUTARYL-COENZYME A REDUCTASE"/>
    <property type="match status" value="1"/>
</dbReference>
<dbReference type="EMBL" id="CAAALY010097604">
    <property type="protein sequence ID" value="VEL28763.1"/>
    <property type="molecule type" value="Genomic_DNA"/>
</dbReference>
<sequence>MAEARIPASVVSACLHTTPRRLVRLAQAKLHVGGALAGLNGSAGGNAHAANLVAGLFAATGQDLAQMMKN</sequence>
<dbReference type="GO" id="GO:0005778">
    <property type="term" value="C:peroxisomal membrane"/>
    <property type="evidence" value="ECO:0007669"/>
    <property type="project" value="TreeGrafter"/>
</dbReference>
<keyword evidence="3" id="KW-1185">Reference proteome</keyword>
<dbReference type="GO" id="GO:0016126">
    <property type="term" value="P:sterol biosynthetic process"/>
    <property type="evidence" value="ECO:0007669"/>
    <property type="project" value="TreeGrafter"/>
</dbReference>
<dbReference type="GO" id="GO:0004420">
    <property type="term" value="F:hydroxymethylglutaryl-CoA reductase (NADPH) activity"/>
    <property type="evidence" value="ECO:0007669"/>
    <property type="project" value="InterPro"/>
</dbReference>
<dbReference type="Gene3D" id="3.90.770.10">
    <property type="entry name" value="3-hydroxy-3-methylglutaryl-coenzyme A Reductase, Chain A, domain 2"/>
    <property type="match status" value="1"/>
</dbReference>
<comment type="pathway">
    <text evidence="1">Metabolic intermediate biosynthesis; (R)-mevalonate biosynthesis; (R)-mevalonate from acetyl-CoA: step 3/3.</text>
</comment>
<gene>
    <name evidence="2" type="ORF">PXEA_LOCUS22203</name>
</gene>
<dbReference type="InterPro" id="IPR009029">
    <property type="entry name" value="HMG_CoA_Rdtase_sub-bd_dom_sf"/>
</dbReference>
<dbReference type="PROSITE" id="PS50065">
    <property type="entry name" value="HMG_COA_REDUCTASE_4"/>
    <property type="match status" value="1"/>
</dbReference>
<protein>
    <submittedName>
        <fullName evidence="2">Uncharacterized protein</fullName>
    </submittedName>
</protein>
<dbReference type="SUPFAM" id="SSF56542">
    <property type="entry name" value="Substrate-binding domain of HMG-CoA reductase"/>
    <property type="match status" value="1"/>
</dbReference>
<dbReference type="GO" id="GO:0015936">
    <property type="term" value="P:coenzyme A metabolic process"/>
    <property type="evidence" value="ECO:0007669"/>
    <property type="project" value="InterPro"/>
</dbReference>
<dbReference type="AlphaFoldDB" id="A0A448X5R0"/>
<evidence type="ECO:0000256" key="1">
    <source>
        <dbReference type="ARBA" id="ARBA00005084"/>
    </source>
</evidence>